<dbReference type="Pfam" id="PF02567">
    <property type="entry name" value="PhzC-PhzF"/>
    <property type="match status" value="1"/>
</dbReference>
<dbReference type="OrthoDB" id="9788221at2"/>
<proteinExistence type="inferred from homology"/>
<dbReference type="PANTHER" id="PTHR13774">
    <property type="entry name" value="PHENAZINE BIOSYNTHESIS PROTEIN"/>
    <property type="match status" value="1"/>
</dbReference>
<dbReference type="GO" id="GO:0016853">
    <property type="term" value="F:isomerase activity"/>
    <property type="evidence" value="ECO:0007669"/>
    <property type="project" value="UniProtKB-KW"/>
</dbReference>
<evidence type="ECO:0000256" key="2">
    <source>
        <dbReference type="ARBA" id="ARBA00023235"/>
    </source>
</evidence>
<keyword evidence="2" id="KW-0413">Isomerase</keyword>
<dbReference type="STRING" id="1121449.SAMN02745704_01253"/>
<dbReference type="SUPFAM" id="SSF54506">
    <property type="entry name" value="Diaminopimelate epimerase-like"/>
    <property type="match status" value="1"/>
</dbReference>
<dbReference type="RefSeq" id="WP_078716833.1">
    <property type="nucleotide sequence ID" value="NZ_FUYC01000004.1"/>
</dbReference>
<sequence length="268" mass="30259">MKLELYQVDAFSSRLFGGNPAAVVPLFEWLSDDLLSGIAQENNLSETAFFVKRGEYYELRWFTPCGEVDLCGHATLAAAHVLFEQLGYQDQCIVFATRSGRLFVDRDQGCVLSMDFPSWPAKPFQVTERVQRALGARPDELYFYQDFMAVFESEEQIRTLSPDMERIAELDGLSMIVTAPSEEYDFVSRVFAPSVGIPEDPVTGSAHCTLVPYWADRLNKSELRAYQVSKRGGELLCRHMGDRVKIAGPAVLYLKGTIYLEHEESCHT</sequence>
<dbReference type="GO" id="GO:0005737">
    <property type="term" value="C:cytoplasm"/>
    <property type="evidence" value="ECO:0007669"/>
    <property type="project" value="TreeGrafter"/>
</dbReference>
<accession>A0A1T4WR34</accession>
<evidence type="ECO:0000256" key="3">
    <source>
        <dbReference type="PIRSR" id="PIRSR016184-1"/>
    </source>
</evidence>
<protein>
    <submittedName>
        <fullName evidence="4">Phenazine biosynthesis protein PhzF family</fullName>
    </submittedName>
</protein>
<reference evidence="4 5" key="1">
    <citation type="submission" date="2017-02" db="EMBL/GenBank/DDBJ databases">
        <authorList>
            <person name="Peterson S.W."/>
        </authorList>
    </citation>
    <scope>NUCLEOTIDE SEQUENCE [LARGE SCALE GENOMIC DNA]</scope>
    <source>
        <strain evidence="4 5">DSM 16080</strain>
    </source>
</reference>
<organism evidence="4 5">
    <name type="scientific">Paucidesulfovibrio gracilis DSM 16080</name>
    <dbReference type="NCBI Taxonomy" id="1121449"/>
    <lineage>
        <taxon>Bacteria</taxon>
        <taxon>Pseudomonadati</taxon>
        <taxon>Thermodesulfobacteriota</taxon>
        <taxon>Desulfovibrionia</taxon>
        <taxon>Desulfovibrionales</taxon>
        <taxon>Desulfovibrionaceae</taxon>
        <taxon>Paucidesulfovibrio</taxon>
    </lineage>
</organism>
<dbReference type="NCBIfam" id="TIGR00654">
    <property type="entry name" value="PhzF_family"/>
    <property type="match status" value="1"/>
</dbReference>
<evidence type="ECO:0000256" key="1">
    <source>
        <dbReference type="ARBA" id="ARBA00008270"/>
    </source>
</evidence>
<dbReference type="AlphaFoldDB" id="A0A1T4WR34"/>
<gene>
    <name evidence="4" type="ORF">SAMN02745704_01253</name>
</gene>
<evidence type="ECO:0000313" key="4">
    <source>
        <dbReference type="EMBL" id="SKA79719.1"/>
    </source>
</evidence>
<dbReference type="InterPro" id="IPR003719">
    <property type="entry name" value="Phenazine_PhzF-like"/>
</dbReference>
<comment type="similarity">
    <text evidence="1">Belongs to the PhzF family.</text>
</comment>
<dbReference type="Proteomes" id="UP000190027">
    <property type="component" value="Unassembled WGS sequence"/>
</dbReference>
<dbReference type="PANTHER" id="PTHR13774:SF17">
    <property type="entry name" value="PHENAZINE BIOSYNTHESIS-LIKE DOMAIN-CONTAINING PROTEIN"/>
    <property type="match status" value="1"/>
</dbReference>
<feature type="active site" evidence="3">
    <location>
        <position position="46"/>
    </location>
</feature>
<dbReference type="Gene3D" id="3.10.310.10">
    <property type="entry name" value="Diaminopimelate Epimerase, Chain A, domain 1"/>
    <property type="match status" value="2"/>
</dbReference>
<dbReference type="EMBL" id="FUYC01000004">
    <property type="protein sequence ID" value="SKA79719.1"/>
    <property type="molecule type" value="Genomic_DNA"/>
</dbReference>
<name>A0A1T4WR34_9BACT</name>
<evidence type="ECO:0000313" key="5">
    <source>
        <dbReference type="Proteomes" id="UP000190027"/>
    </source>
</evidence>
<dbReference type="PIRSF" id="PIRSF016184">
    <property type="entry name" value="PhzC_PhzF"/>
    <property type="match status" value="1"/>
</dbReference>
<keyword evidence="5" id="KW-1185">Reference proteome</keyword>